<evidence type="ECO:0000313" key="3">
    <source>
        <dbReference type="Proteomes" id="UP000193834"/>
    </source>
</evidence>
<name>A0A1X7KMM8_9BACL</name>
<dbReference type="AlphaFoldDB" id="A0A1X7KMM8"/>
<keyword evidence="1" id="KW-0732">Signal</keyword>
<keyword evidence="3" id="KW-1185">Reference proteome</keyword>
<proteinExistence type="predicted"/>
<organism evidence="2 3">
    <name type="scientific">Paenibacillus aquistagni</name>
    <dbReference type="NCBI Taxonomy" id="1852522"/>
    <lineage>
        <taxon>Bacteria</taxon>
        <taxon>Bacillati</taxon>
        <taxon>Bacillota</taxon>
        <taxon>Bacilli</taxon>
        <taxon>Bacillales</taxon>
        <taxon>Paenibacillaceae</taxon>
        <taxon>Paenibacillus</taxon>
    </lineage>
</organism>
<accession>A0A1X7KMM8</accession>
<feature type="signal peptide" evidence="1">
    <location>
        <begin position="1"/>
        <end position="24"/>
    </location>
</feature>
<dbReference type="Gene3D" id="2.60.120.380">
    <property type="match status" value="1"/>
</dbReference>
<protein>
    <submittedName>
        <fullName evidence="2">Uncharacterized protein</fullName>
    </submittedName>
</protein>
<dbReference type="RefSeq" id="WP_085494723.1">
    <property type="nucleotide sequence ID" value="NZ_FXAZ01000003.1"/>
</dbReference>
<reference evidence="2 3" key="1">
    <citation type="submission" date="2017-04" db="EMBL/GenBank/DDBJ databases">
        <authorList>
            <person name="Afonso C.L."/>
            <person name="Miller P.J."/>
            <person name="Scott M.A."/>
            <person name="Spackman E."/>
            <person name="Goraichik I."/>
            <person name="Dimitrov K.M."/>
            <person name="Suarez D.L."/>
            <person name="Swayne D.E."/>
        </authorList>
    </citation>
    <scope>NUCLEOTIDE SEQUENCE [LARGE SCALE GENOMIC DNA]</scope>
    <source>
        <strain evidence="2 3">11</strain>
    </source>
</reference>
<dbReference type="Proteomes" id="UP000193834">
    <property type="component" value="Unassembled WGS sequence"/>
</dbReference>
<evidence type="ECO:0000313" key="2">
    <source>
        <dbReference type="EMBL" id="SMG42774.1"/>
    </source>
</evidence>
<feature type="chain" id="PRO_5012440142" evidence="1">
    <location>
        <begin position="25"/>
        <end position="147"/>
    </location>
</feature>
<sequence>MKKTVKALLLTTILSLTFASAAFAGDVHENPQNDFPHQAVVVSPGTFKSGYVGPSDQDWYKFTPYLSGQQRIFFLPPDNQVYFINIYDAAQVDSGSSASPIASKVVYNGYNQTNEFSFNVQGGKAYYALVYGSTNETTPYHFAVIGQ</sequence>
<dbReference type="EMBL" id="FXAZ01000003">
    <property type="protein sequence ID" value="SMG42774.1"/>
    <property type="molecule type" value="Genomic_DNA"/>
</dbReference>
<gene>
    <name evidence="2" type="ORF">SAMN06295960_2531</name>
</gene>
<dbReference type="OrthoDB" id="2680015at2"/>
<evidence type="ECO:0000256" key="1">
    <source>
        <dbReference type="SAM" id="SignalP"/>
    </source>
</evidence>